<protein>
    <submittedName>
        <fullName evidence="1">Uncharacterized protein</fullName>
    </submittedName>
</protein>
<dbReference type="EMBL" id="JAFBCP010000001">
    <property type="protein sequence ID" value="MBM7817181.1"/>
    <property type="molecule type" value="Genomic_DNA"/>
</dbReference>
<reference evidence="1 2" key="1">
    <citation type="submission" date="2021-01" db="EMBL/GenBank/DDBJ databases">
        <title>Sequencing the genomes of 1000 actinobacteria strains.</title>
        <authorList>
            <person name="Klenk H.-P."/>
        </authorList>
    </citation>
    <scope>NUCLEOTIDE SEQUENCE [LARGE SCALE GENOMIC DNA]</scope>
    <source>
        <strain evidence="1 2">DSM 13657</strain>
    </source>
</reference>
<dbReference type="RefSeq" id="WP_275577226.1">
    <property type="nucleotide sequence ID" value="NZ_JAFBCP010000001.1"/>
</dbReference>
<evidence type="ECO:0000313" key="1">
    <source>
        <dbReference type="EMBL" id="MBM7817181.1"/>
    </source>
</evidence>
<dbReference type="Proteomes" id="UP000809290">
    <property type="component" value="Unassembled WGS sequence"/>
</dbReference>
<proteinExistence type="predicted"/>
<keyword evidence="2" id="KW-1185">Reference proteome</keyword>
<evidence type="ECO:0000313" key="2">
    <source>
        <dbReference type="Proteomes" id="UP000809290"/>
    </source>
</evidence>
<organism evidence="1 2">
    <name type="scientific">Brevibacterium paucivorans</name>
    <dbReference type="NCBI Taxonomy" id="170994"/>
    <lineage>
        <taxon>Bacteria</taxon>
        <taxon>Bacillati</taxon>
        <taxon>Actinomycetota</taxon>
        <taxon>Actinomycetes</taxon>
        <taxon>Micrococcales</taxon>
        <taxon>Brevibacteriaceae</taxon>
        <taxon>Brevibacterium</taxon>
    </lineage>
</organism>
<comment type="caution">
    <text evidence="1">The sequence shown here is derived from an EMBL/GenBank/DDBJ whole genome shotgun (WGS) entry which is preliminary data.</text>
</comment>
<name>A0ABS2SQB9_9MICO</name>
<gene>
    <name evidence="1" type="ORF">JOE56_001875</name>
</gene>
<sequence>MNWEQRAQDIQALPGGDLGEIDTAITQLHELLDSMATKLDGLRP</sequence>
<accession>A0ABS2SQB9</accession>